<accession>A0AAD4QLZ4</accession>
<keyword evidence="1" id="KW-0472">Membrane</keyword>
<reference evidence="2" key="1">
    <citation type="journal article" date="2022" name="New Phytol.">
        <title>Evolutionary transition to the ectomycorrhizal habit in the genomes of a hyperdiverse lineage of mushroom-forming fungi.</title>
        <authorList>
            <person name="Looney B."/>
            <person name="Miyauchi S."/>
            <person name="Morin E."/>
            <person name="Drula E."/>
            <person name="Courty P.E."/>
            <person name="Kohler A."/>
            <person name="Kuo A."/>
            <person name="LaButti K."/>
            <person name="Pangilinan J."/>
            <person name="Lipzen A."/>
            <person name="Riley R."/>
            <person name="Andreopoulos W."/>
            <person name="He G."/>
            <person name="Johnson J."/>
            <person name="Nolan M."/>
            <person name="Tritt A."/>
            <person name="Barry K.W."/>
            <person name="Grigoriev I.V."/>
            <person name="Nagy L.G."/>
            <person name="Hibbett D."/>
            <person name="Henrissat B."/>
            <person name="Matheny P.B."/>
            <person name="Labbe J."/>
            <person name="Martin F.M."/>
        </authorList>
    </citation>
    <scope>NUCLEOTIDE SEQUENCE</scope>
    <source>
        <strain evidence="2">BPL690</strain>
    </source>
</reference>
<evidence type="ECO:0000256" key="1">
    <source>
        <dbReference type="SAM" id="Phobius"/>
    </source>
</evidence>
<proteinExistence type="predicted"/>
<dbReference type="EMBL" id="WTXG01000036">
    <property type="protein sequence ID" value="KAI0297527.1"/>
    <property type="molecule type" value="Genomic_DNA"/>
</dbReference>
<keyword evidence="1" id="KW-0812">Transmembrane</keyword>
<protein>
    <submittedName>
        <fullName evidence="2">Uncharacterized protein</fullName>
    </submittedName>
</protein>
<organism evidence="2 3">
    <name type="scientific">Multifurca ochricompacta</name>
    <dbReference type="NCBI Taxonomy" id="376703"/>
    <lineage>
        <taxon>Eukaryota</taxon>
        <taxon>Fungi</taxon>
        <taxon>Dikarya</taxon>
        <taxon>Basidiomycota</taxon>
        <taxon>Agaricomycotina</taxon>
        <taxon>Agaricomycetes</taxon>
        <taxon>Russulales</taxon>
        <taxon>Russulaceae</taxon>
        <taxon>Multifurca</taxon>
    </lineage>
</organism>
<evidence type="ECO:0000313" key="3">
    <source>
        <dbReference type="Proteomes" id="UP001203297"/>
    </source>
</evidence>
<feature type="transmembrane region" description="Helical" evidence="1">
    <location>
        <begin position="91"/>
        <end position="113"/>
    </location>
</feature>
<dbReference type="AlphaFoldDB" id="A0AAD4QLZ4"/>
<keyword evidence="3" id="KW-1185">Reference proteome</keyword>
<name>A0AAD4QLZ4_9AGAM</name>
<gene>
    <name evidence="2" type="ORF">B0F90DRAFT_1870970</name>
</gene>
<keyword evidence="1" id="KW-1133">Transmembrane helix</keyword>
<evidence type="ECO:0000313" key="2">
    <source>
        <dbReference type="EMBL" id="KAI0297527.1"/>
    </source>
</evidence>
<dbReference type="Proteomes" id="UP001203297">
    <property type="component" value="Unassembled WGS sequence"/>
</dbReference>
<comment type="caution">
    <text evidence="2">The sequence shown here is derived from an EMBL/GenBank/DDBJ whole genome shotgun (WGS) entry which is preliminary data.</text>
</comment>
<sequence>MGVHQETVKKVRSSEGAGYPVERPLTISNVLLDGCDLFVELHGCGHPKRSRKRHPATFNAQVHGARHVTISHTLSVKHPGGGSLFDPSLTFWRRAAVAMLVGICGGMWVYAIVDSQYRVGALIGRILLRQAALKSPPNSRRPWFSTLIHEFWSFRWHQLYRRFRGASRRGTLRTTWFPDLNWRIHRICHYASCWHMGTQVIGLSSPPQEVFSSLWVLALSWKAHSKR</sequence>